<dbReference type="InterPro" id="IPR011009">
    <property type="entry name" value="Kinase-like_dom_sf"/>
</dbReference>
<keyword evidence="11" id="KW-1185">Reference proteome</keyword>
<dbReference type="Gene3D" id="3.30.200.20">
    <property type="entry name" value="Phosphorylase Kinase, domain 1"/>
    <property type="match status" value="1"/>
</dbReference>
<dbReference type="EC" id="2.7.11.1" evidence="1"/>
<dbReference type="Proteomes" id="UP001596074">
    <property type="component" value="Unassembled WGS sequence"/>
</dbReference>
<dbReference type="InterPro" id="IPR000719">
    <property type="entry name" value="Prot_kinase_dom"/>
</dbReference>
<keyword evidence="8" id="KW-0472">Membrane</keyword>
<evidence type="ECO:0000259" key="9">
    <source>
        <dbReference type="PROSITE" id="PS50011"/>
    </source>
</evidence>
<feature type="transmembrane region" description="Helical" evidence="8">
    <location>
        <begin position="292"/>
        <end position="317"/>
    </location>
</feature>
<keyword evidence="2" id="KW-0723">Serine/threonine-protein kinase</keyword>
<keyword evidence="3" id="KW-0808">Transferase</keyword>
<dbReference type="GO" id="GO:0016301">
    <property type="term" value="F:kinase activity"/>
    <property type="evidence" value="ECO:0007669"/>
    <property type="project" value="UniProtKB-KW"/>
</dbReference>
<dbReference type="SUPFAM" id="SSF56112">
    <property type="entry name" value="Protein kinase-like (PK-like)"/>
    <property type="match status" value="1"/>
</dbReference>
<accession>A0ABW1A2J8</accession>
<proteinExistence type="predicted"/>
<dbReference type="PROSITE" id="PS50011">
    <property type="entry name" value="PROTEIN_KINASE_DOM"/>
    <property type="match status" value="1"/>
</dbReference>
<dbReference type="RefSeq" id="WP_378285400.1">
    <property type="nucleotide sequence ID" value="NZ_JBHSON010000044.1"/>
</dbReference>
<feature type="domain" description="Protein kinase" evidence="9">
    <location>
        <begin position="11"/>
        <end position="256"/>
    </location>
</feature>
<evidence type="ECO:0000256" key="6">
    <source>
        <dbReference type="ARBA" id="ARBA00022840"/>
    </source>
</evidence>
<evidence type="ECO:0000256" key="5">
    <source>
        <dbReference type="ARBA" id="ARBA00022777"/>
    </source>
</evidence>
<organism evidence="10 11">
    <name type="scientific">Actinomadura rugatobispora</name>
    <dbReference type="NCBI Taxonomy" id="1994"/>
    <lineage>
        <taxon>Bacteria</taxon>
        <taxon>Bacillati</taxon>
        <taxon>Actinomycetota</taxon>
        <taxon>Actinomycetes</taxon>
        <taxon>Streptosporangiales</taxon>
        <taxon>Thermomonosporaceae</taxon>
        <taxon>Actinomadura</taxon>
    </lineage>
</organism>
<evidence type="ECO:0000256" key="2">
    <source>
        <dbReference type="ARBA" id="ARBA00022527"/>
    </source>
</evidence>
<feature type="compositionally biased region" description="Pro residues" evidence="7">
    <location>
        <begin position="327"/>
        <end position="338"/>
    </location>
</feature>
<reference evidence="11" key="1">
    <citation type="journal article" date="2019" name="Int. J. Syst. Evol. Microbiol.">
        <title>The Global Catalogue of Microorganisms (GCM) 10K type strain sequencing project: providing services to taxonomists for standard genome sequencing and annotation.</title>
        <authorList>
            <consortium name="The Broad Institute Genomics Platform"/>
            <consortium name="The Broad Institute Genome Sequencing Center for Infectious Disease"/>
            <person name="Wu L."/>
            <person name="Ma J."/>
        </authorList>
    </citation>
    <scope>NUCLEOTIDE SEQUENCE [LARGE SCALE GENOMIC DNA]</scope>
    <source>
        <strain evidence="11">KCTC 42087</strain>
    </source>
</reference>
<dbReference type="PANTHER" id="PTHR43289:SF6">
    <property type="entry name" value="SERINE_THREONINE-PROTEIN KINASE NEKL-3"/>
    <property type="match status" value="1"/>
</dbReference>
<evidence type="ECO:0000256" key="3">
    <source>
        <dbReference type="ARBA" id="ARBA00022679"/>
    </source>
</evidence>
<evidence type="ECO:0000256" key="8">
    <source>
        <dbReference type="SAM" id="Phobius"/>
    </source>
</evidence>
<evidence type="ECO:0000256" key="1">
    <source>
        <dbReference type="ARBA" id="ARBA00012513"/>
    </source>
</evidence>
<gene>
    <name evidence="10" type="ORF">ACFPZN_28965</name>
</gene>
<keyword evidence="5 10" id="KW-0418">Kinase</keyword>
<comment type="caution">
    <text evidence="10">The sequence shown here is derived from an EMBL/GenBank/DDBJ whole genome shotgun (WGS) entry which is preliminary data.</text>
</comment>
<keyword evidence="8" id="KW-0812">Transmembrane</keyword>
<protein>
    <recommendedName>
        <fullName evidence="1">non-specific serine/threonine protein kinase</fullName>
        <ecNumber evidence="1">2.7.11.1</ecNumber>
    </recommendedName>
</protein>
<evidence type="ECO:0000256" key="7">
    <source>
        <dbReference type="SAM" id="MobiDB-lite"/>
    </source>
</evidence>
<evidence type="ECO:0000313" key="11">
    <source>
        <dbReference type="Proteomes" id="UP001596074"/>
    </source>
</evidence>
<evidence type="ECO:0000313" key="10">
    <source>
        <dbReference type="EMBL" id="MFC5749674.1"/>
    </source>
</evidence>
<name>A0ABW1A2J8_9ACTN</name>
<dbReference type="EMBL" id="JBHSON010000044">
    <property type="protein sequence ID" value="MFC5749674.1"/>
    <property type="molecule type" value="Genomic_DNA"/>
</dbReference>
<dbReference type="PANTHER" id="PTHR43289">
    <property type="entry name" value="MITOGEN-ACTIVATED PROTEIN KINASE KINASE KINASE 20-RELATED"/>
    <property type="match status" value="1"/>
</dbReference>
<dbReference type="Gene3D" id="1.10.510.10">
    <property type="entry name" value="Transferase(Phosphotransferase) domain 1"/>
    <property type="match status" value="1"/>
</dbReference>
<feature type="region of interest" description="Disordered" evidence="7">
    <location>
        <begin position="323"/>
        <end position="374"/>
    </location>
</feature>
<evidence type="ECO:0000256" key="4">
    <source>
        <dbReference type="ARBA" id="ARBA00022741"/>
    </source>
</evidence>
<sequence>MDPGFRLDGRYRLERRLGGDAGGRAQVWEGRDVLLARRVVLKTIPLERAGGDRAPRLEFRDGAQAAAGLAHPGIVTTYDYGEADGPDGSGLTLPYVVTEFLDGRTLAARLQAAGTGTAGAFASGEAVAVCARVADALAAAHAAGVVHGALEPASVFLTADGVKVVDVGLAGLLRDPAAPGGTRSAPSPFMAPEQLAGQDAGPEADVHALGVILARCLGPGAVVPEEVAEICARCRSARPAERPAARELAEALEAAVPAGNVLPAAVPERDSPDRTGAMLAGLREWARGRLGVALGAMAAAGVALAVVPLLMVVMSFASPGPTGGVAIPPPVPGRPSGPPGMDTMERGASPGRTAPPAPEGRRSPSRGARSSEAAVNTLARMRRSIDLGIAARQIAPREGTELATLVTTLLNRLDAGEPVDLDRGVDELRDRIARCGPREIDPVRAGELHALLAELDGPE</sequence>
<keyword evidence="8" id="KW-1133">Transmembrane helix</keyword>
<keyword evidence="6" id="KW-0067">ATP-binding</keyword>
<keyword evidence="4" id="KW-0547">Nucleotide-binding</keyword>
<dbReference type="Pfam" id="PF00069">
    <property type="entry name" value="Pkinase"/>
    <property type="match status" value="1"/>
</dbReference>